<dbReference type="InterPro" id="IPR036188">
    <property type="entry name" value="FAD/NAD-bd_sf"/>
</dbReference>
<gene>
    <name evidence="2" type="ORF">FB562_1151</name>
</gene>
<organism evidence="2 3">
    <name type="scientific">Homoserinimonas aerilata</name>
    <dbReference type="NCBI Taxonomy" id="1162970"/>
    <lineage>
        <taxon>Bacteria</taxon>
        <taxon>Bacillati</taxon>
        <taxon>Actinomycetota</taxon>
        <taxon>Actinomycetes</taxon>
        <taxon>Micrococcales</taxon>
        <taxon>Microbacteriaceae</taxon>
        <taxon>Homoserinimonas</taxon>
    </lineage>
</organism>
<dbReference type="PRINTS" id="PR00411">
    <property type="entry name" value="PNDRDTASEI"/>
</dbReference>
<name>A0A542YIZ8_9MICO</name>
<dbReference type="EMBL" id="VFOM01000001">
    <property type="protein sequence ID" value="TQL48070.1"/>
    <property type="molecule type" value="Genomic_DNA"/>
</dbReference>
<dbReference type="PANTHER" id="PTHR42923:SF3">
    <property type="entry name" value="PROTOPORPHYRINOGEN OXIDASE"/>
    <property type="match status" value="1"/>
</dbReference>
<accession>A0A542YIZ8</accession>
<dbReference type="Gene3D" id="3.90.660.20">
    <property type="entry name" value="Protoporphyrinogen oxidase, mitochondrial, domain 2"/>
    <property type="match status" value="1"/>
</dbReference>
<dbReference type="OrthoDB" id="3450553at2"/>
<dbReference type="SUPFAM" id="SSF54373">
    <property type="entry name" value="FAD-linked reductases, C-terminal domain"/>
    <property type="match status" value="1"/>
</dbReference>
<dbReference type="AlphaFoldDB" id="A0A542YIZ8"/>
<dbReference type="PANTHER" id="PTHR42923">
    <property type="entry name" value="PROTOPORPHYRINOGEN OXIDASE"/>
    <property type="match status" value="1"/>
</dbReference>
<dbReference type="SUPFAM" id="SSF51905">
    <property type="entry name" value="FAD/NAD(P)-binding domain"/>
    <property type="match status" value="1"/>
</dbReference>
<evidence type="ECO:0000259" key="1">
    <source>
        <dbReference type="Pfam" id="PF01593"/>
    </source>
</evidence>
<dbReference type="Pfam" id="PF01593">
    <property type="entry name" value="Amino_oxidase"/>
    <property type="match status" value="1"/>
</dbReference>
<comment type="caution">
    <text evidence="2">The sequence shown here is derived from an EMBL/GenBank/DDBJ whole genome shotgun (WGS) entry which is preliminary data.</text>
</comment>
<dbReference type="GO" id="GO:0016491">
    <property type="term" value="F:oxidoreductase activity"/>
    <property type="evidence" value="ECO:0007669"/>
    <property type="project" value="InterPro"/>
</dbReference>
<dbReference type="Proteomes" id="UP000317998">
    <property type="component" value="Unassembled WGS sequence"/>
</dbReference>
<dbReference type="RefSeq" id="WP_141880260.1">
    <property type="nucleotide sequence ID" value="NZ_VFOM01000001.1"/>
</dbReference>
<reference evidence="2 3" key="1">
    <citation type="submission" date="2019-06" db="EMBL/GenBank/DDBJ databases">
        <title>Sequencing the genomes of 1000 actinobacteria strains.</title>
        <authorList>
            <person name="Klenk H.-P."/>
        </authorList>
    </citation>
    <scope>NUCLEOTIDE SEQUENCE [LARGE SCALE GENOMIC DNA]</scope>
    <source>
        <strain evidence="2 3">DSM 26477</strain>
    </source>
</reference>
<evidence type="ECO:0000313" key="2">
    <source>
        <dbReference type="EMBL" id="TQL48070.1"/>
    </source>
</evidence>
<dbReference type="InterPro" id="IPR002937">
    <property type="entry name" value="Amino_oxidase"/>
</dbReference>
<protein>
    <submittedName>
        <fullName evidence="2">Oxygen-dependent protoporphyrinogen oxidase</fullName>
    </submittedName>
</protein>
<keyword evidence="3" id="KW-1185">Reference proteome</keyword>
<evidence type="ECO:0000313" key="3">
    <source>
        <dbReference type="Proteomes" id="UP000317998"/>
    </source>
</evidence>
<dbReference type="Gene3D" id="1.10.3110.10">
    <property type="entry name" value="protoporphyrinogen ix oxidase, domain 3"/>
    <property type="match status" value="1"/>
</dbReference>
<dbReference type="InterPro" id="IPR050464">
    <property type="entry name" value="Zeta_carotene_desat/Oxidored"/>
</dbReference>
<dbReference type="Gene3D" id="3.50.50.60">
    <property type="entry name" value="FAD/NAD(P)-binding domain"/>
    <property type="match status" value="1"/>
</dbReference>
<sequence>MSDAQEVPENDEADAPAQPSAEVDVVIVGGGIAGLVAARELVVGGLSVTLVEASDRLGGKVAKHSLDGLVLDAGAESFSTRRGTVADYATKLGLGDDVVAPNASGAWLQPVNGPALPLPKAGLLGIPSIPLAADVIDVVGLAGALRAQLDSLLPGVYGSKEQTLGGLVRKRMGRAVLERLVAPVAMGVHSRHPDELVADVVAPGLRSRLKQEESLASAVRAMRAAAPAGSLVAGIRGGIARLVDVLTGDLERFGVEVRLGTRVTELDASGVTLDDDSRISARHVVLAAPDDGLTGRAGNPSATPAPIVLATLVLRSEALDAEPRGTGVLVAPGSTTVTAKALTHATRKWSWLAEKAGEHRHVLRLSYDGSRLGDGDDAALRRTAIADAQALLGVPIAAADVLDFDRVEWRAPSPDERPAPEGVSVIGESVAGTGLAAVIAHSRAESAQIITLLSAPPADF</sequence>
<proteinExistence type="predicted"/>
<feature type="domain" description="Amine oxidase" evidence="1">
    <location>
        <begin position="32"/>
        <end position="291"/>
    </location>
</feature>